<dbReference type="InterPro" id="IPR036390">
    <property type="entry name" value="WH_DNA-bd_sf"/>
</dbReference>
<evidence type="ECO:0000313" key="6">
    <source>
        <dbReference type="EMBL" id="RBI85643.1"/>
    </source>
</evidence>
<comment type="caution">
    <text evidence="6">The sequence shown here is derived from an EMBL/GenBank/DDBJ whole genome shotgun (WGS) entry which is preliminary data.</text>
</comment>
<dbReference type="GO" id="GO:0003677">
    <property type="term" value="F:DNA binding"/>
    <property type="evidence" value="ECO:0007669"/>
    <property type="project" value="UniProtKB-KW"/>
</dbReference>
<dbReference type="Gene3D" id="3.30.450.40">
    <property type="match status" value="1"/>
</dbReference>
<dbReference type="OrthoDB" id="6057486at2"/>
<feature type="domain" description="HTH iclR-type" evidence="4">
    <location>
        <begin position="20"/>
        <end position="82"/>
    </location>
</feature>
<dbReference type="EMBL" id="QNTQ01000006">
    <property type="protein sequence ID" value="RBI85643.1"/>
    <property type="molecule type" value="Genomic_DNA"/>
</dbReference>
<dbReference type="InterPro" id="IPR005471">
    <property type="entry name" value="Tscrpt_reg_IclR_N"/>
</dbReference>
<dbReference type="Gene3D" id="1.10.10.10">
    <property type="entry name" value="Winged helix-like DNA-binding domain superfamily/Winged helix DNA-binding domain"/>
    <property type="match status" value="1"/>
</dbReference>
<accession>A0A365U9C3</accession>
<organism evidence="6 7">
    <name type="scientific">Rhodosalinus halophilus</name>
    <dbReference type="NCBI Taxonomy" id="2259333"/>
    <lineage>
        <taxon>Bacteria</taxon>
        <taxon>Pseudomonadati</taxon>
        <taxon>Pseudomonadota</taxon>
        <taxon>Alphaproteobacteria</taxon>
        <taxon>Rhodobacterales</taxon>
        <taxon>Paracoccaceae</taxon>
        <taxon>Rhodosalinus</taxon>
    </lineage>
</organism>
<dbReference type="Proteomes" id="UP000253370">
    <property type="component" value="Unassembled WGS sequence"/>
</dbReference>
<dbReference type="PROSITE" id="PS51078">
    <property type="entry name" value="ICLR_ED"/>
    <property type="match status" value="1"/>
</dbReference>
<sequence length="282" mass="30644">MEDRAEPLPEEAAPRKRRGIQSILTGFRIIDCLVQAGEPLALKELAARAGLTPSNLQFYLISLSEVGIVTQEPRTGRYGLGPYSLQLGIFGLQQFDVYKAAFHRIEGLARETGHAVFLGVWGNAGPTIIHRAEGSYNRSVFELRLGSVLPLLRSALGRLFLAHLPEDLTRAMLERELQELATANTLPEGSDTPRSRVEARAMAEEIRAAGLSRCRGGLLSDHTAVSAPVFDHTGRILAGMTIMGHVNVLSDDPEGPVACVLRDTARTVSEEAGATAHHYLTF</sequence>
<dbReference type="GO" id="GO:0003700">
    <property type="term" value="F:DNA-binding transcription factor activity"/>
    <property type="evidence" value="ECO:0007669"/>
    <property type="project" value="TreeGrafter"/>
</dbReference>
<evidence type="ECO:0000256" key="3">
    <source>
        <dbReference type="ARBA" id="ARBA00023163"/>
    </source>
</evidence>
<dbReference type="GO" id="GO:0045892">
    <property type="term" value="P:negative regulation of DNA-templated transcription"/>
    <property type="evidence" value="ECO:0007669"/>
    <property type="project" value="TreeGrafter"/>
</dbReference>
<protein>
    <submittedName>
        <fullName evidence="6">IclR family transcriptional regulator</fullName>
    </submittedName>
</protein>
<dbReference type="InterPro" id="IPR014757">
    <property type="entry name" value="Tscrpt_reg_IclR_C"/>
</dbReference>
<dbReference type="InterPro" id="IPR036388">
    <property type="entry name" value="WH-like_DNA-bd_sf"/>
</dbReference>
<feature type="domain" description="IclR-ED" evidence="5">
    <location>
        <begin position="83"/>
        <end position="274"/>
    </location>
</feature>
<evidence type="ECO:0000259" key="4">
    <source>
        <dbReference type="PROSITE" id="PS51077"/>
    </source>
</evidence>
<keyword evidence="1" id="KW-0805">Transcription regulation</keyword>
<evidence type="ECO:0000256" key="1">
    <source>
        <dbReference type="ARBA" id="ARBA00023015"/>
    </source>
</evidence>
<evidence type="ECO:0000259" key="5">
    <source>
        <dbReference type="PROSITE" id="PS51078"/>
    </source>
</evidence>
<keyword evidence="2" id="KW-0238">DNA-binding</keyword>
<keyword evidence="7" id="KW-1185">Reference proteome</keyword>
<dbReference type="PANTHER" id="PTHR30136">
    <property type="entry name" value="HELIX-TURN-HELIX TRANSCRIPTIONAL REGULATOR, ICLR FAMILY"/>
    <property type="match status" value="1"/>
</dbReference>
<dbReference type="InterPro" id="IPR029016">
    <property type="entry name" value="GAF-like_dom_sf"/>
</dbReference>
<dbReference type="SUPFAM" id="SSF46785">
    <property type="entry name" value="Winged helix' DNA-binding domain"/>
    <property type="match status" value="1"/>
</dbReference>
<dbReference type="InterPro" id="IPR050707">
    <property type="entry name" value="HTH_MetabolicPath_Reg"/>
</dbReference>
<dbReference type="Pfam" id="PF09339">
    <property type="entry name" value="HTH_IclR"/>
    <property type="match status" value="1"/>
</dbReference>
<dbReference type="AlphaFoldDB" id="A0A365U9C3"/>
<name>A0A365U9C3_9RHOB</name>
<dbReference type="SMART" id="SM00346">
    <property type="entry name" value="HTH_ICLR"/>
    <property type="match status" value="1"/>
</dbReference>
<reference evidence="6 7" key="1">
    <citation type="submission" date="2018-07" db="EMBL/GenBank/DDBJ databases">
        <title>Rhodosalinus sp. strain E84T genomic sequence and assembly.</title>
        <authorList>
            <person name="Liu Z.-W."/>
            <person name="Lu D.-C."/>
        </authorList>
    </citation>
    <scope>NUCLEOTIDE SEQUENCE [LARGE SCALE GENOMIC DNA]</scope>
    <source>
        <strain evidence="6 7">E84</strain>
    </source>
</reference>
<dbReference type="SUPFAM" id="SSF55781">
    <property type="entry name" value="GAF domain-like"/>
    <property type="match status" value="1"/>
</dbReference>
<evidence type="ECO:0000256" key="2">
    <source>
        <dbReference type="ARBA" id="ARBA00023125"/>
    </source>
</evidence>
<evidence type="ECO:0000313" key="7">
    <source>
        <dbReference type="Proteomes" id="UP000253370"/>
    </source>
</evidence>
<dbReference type="PANTHER" id="PTHR30136:SF8">
    <property type="entry name" value="TRANSCRIPTIONAL REGULATORY PROTEIN"/>
    <property type="match status" value="1"/>
</dbReference>
<dbReference type="Pfam" id="PF01614">
    <property type="entry name" value="IclR_C"/>
    <property type="match status" value="1"/>
</dbReference>
<proteinExistence type="predicted"/>
<dbReference type="RefSeq" id="WP_113288900.1">
    <property type="nucleotide sequence ID" value="NZ_QNTQ01000006.1"/>
</dbReference>
<dbReference type="PROSITE" id="PS51077">
    <property type="entry name" value="HTH_ICLR"/>
    <property type="match status" value="1"/>
</dbReference>
<keyword evidence="3" id="KW-0804">Transcription</keyword>
<gene>
    <name evidence="6" type="ORF">DRV85_07905</name>
</gene>